<evidence type="ECO:0000313" key="2">
    <source>
        <dbReference type="Proteomes" id="UP000286510"/>
    </source>
</evidence>
<accession>A0A3R6YLG2</accession>
<dbReference type="AlphaFoldDB" id="A0A3R6YLG2"/>
<evidence type="ECO:0000313" key="1">
    <source>
        <dbReference type="EMBL" id="RHZ18154.1"/>
    </source>
</evidence>
<name>A0A3R6YLG2_APHAT</name>
<organism evidence="1 2">
    <name type="scientific">Aphanomyces astaci</name>
    <name type="common">Crayfish plague agent</name>
    <dbReference type="NCBI Taxonomy" id="112090"/>
    <lineage>
        <taxon>Eukaryota</taxon>
        <taxon>Sar</taxon>
        <taxon>Stramenopiles</taxon>
        <taxon>Oomycota</taxon>
        <taxon>Saprolegniomycetes</taxon>
        <taxon>Saprolegniales</taxon>
        <taxon>Verrucalvaceae</taxon>
        <taxon>Aphanomyces</taxon>
    </lineage>
</organism>
<dbReference type="EMBL" id="QUTF01013390">
    <property type="protein sequence ID" value="RHZ18154.1"/>
    <property type="molecule type" value="Genomic_DNA"/>
</dbReference>
<gene>
    <name evidence="1" type="ORF">DYB26_001255</name>
</gene>
<comment type="caution">
    <text evidence="1">The sequence shown here is derived from an EMBL/GenBank/DDBJ whole genome shotgun (WGS) entry which is preliminary data.</text>
</comment>
<proteinExistence type="predicted"/>
<dbReference type="VEuPathDB" id="FungiDB:H257_01444"/>
<sequence>MDVAMDEAANVDRTEPASSLEDVAMGVIRVLMDEHSGSHSLQDALDVLQRLPFIVRHVVDAWRTSPCPSRNGAKILLQVAQDELFQDVADSLDVAHVIPFLRGSELPHGTKIALVTALACRQPVQEWFDEAYGILQADFPMHPSTLMQMTTLSRCLEMHKHPMSTTHDTRLGHLVQTAASSSLSTSSAAAWSPAIPASALSASLAILARWEKLHANESWLVVWRLCVSKPFQILTASSVVFFSDVISLLWDAAGSLSLVPDIASISRRMVVEIAAVAAFSPLACVQAIHAACVAPSRYSKSTRLSLHRCRPATWILNVVRDWFHLAPPQEDNMMAWMGLVADISMLLFPTDHTLTAARSLWDGCLVECSRRSHVLLALASHVDSMPPSSPHYTHLRAYVVDTFASILKPPSTITTTTSFNLPSSHEKAMERRRRRQLGWTIPNDAMGIFMASITSVHMWADVFAICVADDSCQSYWVHALASERSALKQLVTDVLLLWITLGTTRGFHLAVCVSSDLQSIESATAQDFSDFLVQFDRLELLVSYLGDPVAAQSLPPRRRVFVLHVVDLCLVHADPDTTAHLMAGVVVMGRTLAASPLIAHSSAVVTTFLAHLESPHHTLDDTYQFYAHCKGQDEQFCDNIYYSVVLAEAWKPTFSPESRHQWHFLLTCLAWWANCTTSRGRTTNILFPWTFDPVPVALLEYVTPTPTRPFSSLRLEMLVRRYLEGSGQPNLAHLSQVLATTMIEHDTMRHDVAAVWRRFSKWMVVNACVPSLQAALIQEGDVRRAFFLPSVCPDLSLSTLFNHPRLCSRLVHLAATDPTTHDDLRAFLDIPNNLVFAGVVSMILDLVADLQDLDAWKDLWHRQRSWQFDQVPSLPFGHVSCFGFVVGSCDTVYTLTPVTGGGWTRTVLPTTAPQSEPTLRFDFASWLLVMAHLTEDWTHQQNALHLVTSVYLPVQFRGCRLDLLREFVFVVATTDAPLPPWLTATLFSIPFPSSFSTWLRETLQHLVNRLEASAHDRMDVLSAALVKAFENASLLERATGAMMQQACEPIWGSLWHSHAVFRSSEVAPYVIALMAGQYCLSPDKPTVLLQLQATLSRTKDFMSNILEMCPKVIEKVERSWMYLYPTECLDVRRMLERLRDTPPQ</sequence>
<reference evidence="1 2" key="1">
    <citation type="submission" date="2018-08" db="EMBL/GenBank/DDBJ databases">
        <title>Aphanomyces genome sequencing and annotation.</title>
        <authorList>
            <person name="Minardi D."/>
            <person name="Oidtmann B."/>
            <person name="Van Der Giezen M."/>
            <person name="Studholme D.J."/>
        </authorList>
    </citation>
    <scope>NUCLEOTIDE SEQUENCE [LARGE SCALE GENOMIC DNA]</scope>
    <source>
        <strain evidence="1 2">FDL457</strain>
    </source>
</reference>
<dbReference type="Proteomes" id="UP000286510">
    <property type="component" value="Unassembled WGS sequence"/>
</dbReference>
<protein>
    <submittedName>
        <fullName evidence="1">Uncharacterized protein</fullName>
    </submittedName>
</protein>